<dbReference type="InterPro" id="IPR019734">
    <property type="entry name" value="TPR_rpt"/>
</dbReference>
<organism evidence="4 5">
    <name type="scientific">Adineta ricciae</name>
    <name type="common">Rotifer</name>
    <dbReference type="NCBI Taxonomy" id="249248"/>
    <lineage>
        <taxon>Eukaryota</taxon>
        <taxon>Metazoa</taxon>
        <taxon>Spiralia</taxon>
        <taxon>Gnathifera</taxon>
        <taxon>Rotifera</taxon>
        <taxon>Eurotatoria</taxon>
        <taxon>Bdelloidea</taxon>
        <taxon>Adinetida</taxon>
        <taxon>Adinetidae</taxon>
        <taxon>Adineta</taxon>
    </lineage>
</organism>
<feature type="repeat" description="TPR" evidence="3">
    <location>
        <begin position="541"/>
        <end position="574"/>
    </location>
</feature>
<accession>A0A816BYH0</accession>
<feature type="repeat" description="TPR" evidence="3">
    <location>
        <begin position="1087"/>
        <end position="1120"/>
    </location>
</feature>
<keyword evidence="1" id="KW-0677">Repeat</keyword>
<feature type="repeat" description="TPR" evidence="3">
    <location>
        <begin position="709"/>
        <end position="742"/>
    </location>
</feature>
<dbReference type="SMART" id="SM00028">
    <property type="entry name" value="TPR"/>
    <property type="match status" value="17"/>
</dbReference>
<dbReference type="Pfam" id="PF13424">
    <property type="entry name" value="TPR_12"/>
    <property type="match status" value="6"/>
</dbReference>
<dbReference type="InterPro" id="IPR011990">
    <property type="entry name" value="TPR-like_helical_dom_sf"/>
</dbReference>
<dbReference type="PANTHER" id="PTHR45641">
    <property type="entry name" value="TETRATRICOPEPTIDE REPEAT PROTEIN (AFU_ORTHOLOGUE AFUA_6G03870)"/>
    <property type="match status" value="1"/>
</dbReference>
<comment type="caution">
    <text evidence="4">The sequence shown here is derived from an EMBL/GenBank/DDBJ whole genome shotgun (WGS) entry which is preliminary data.</text>
</comment>
<gene>
    <name evidence="4" type="ORF">XAT740_LOCUS49416</name>
</gene>
<keyword evidence="2 3" id="KW-0802">TPR repeat</keyword>
<dbReference type="PROSITE" id="PS50293">
    <property type="entry name" value="TPR_REGION"/>
    <property type="match status" value="2"/>
</dbReference>
<feature type="repeat" description="TPR" evidence="3">
    <location>
        <begin position="793"/>
        <end position="826"/>
    </location>
</feature>
<proteinExistence type="predicted"/>
<dbReference type="PROSITE" id="PS51996">
    <property type="entry name" value="TR_MART"/>
    <property type="match status" value="1"/>
</dbReference>
<feature type="repeat" description="TPR" evidence="3">
    <location>
        <begin position="751"/>
        <end position="784"/>
    </location>
</feature>
<dbReference type="Gene3D" id="1.25.40.10">
    <property type="entry name" value="Tetratricopeptide repeat domain"/>
    <property type="match status" value="6"/>
</dbReference>
<dbReference type="SUPFAM" id="SSF56399">
    <property type="entry name" value="ADP-ribosylation"/>
    <property type="match status" value="1"/>
</dbReference>
<dbReference type="SUPFAM" id="SSF48452">
    <property type="entry name" value="TPR-like"/>
    <property type="match status" value="3"/>
</dbReference>
<feature type="repeat" description="TPR" evidence="3">
    <location>
        <begin position="498"/>
        <end position="531"/>
    </location>
</feature>
<feature type="repeat" description="TPR" evidence="3">
    <location>
        <begin position="877"/>
        <end position="910"/>
    </location>
</feature>
<evidence type="ECO:0000256" key="2">
    <source>
        <dbReference type="ARBA" id="ARBA00022803"/>
    </source>
</evidence>
<dbReference type="Pfam" id="PF13374">
    <property type="entry name" value="TPR_10"/>
    <property type="match status" value="2"/>
</dbReference>
<evidence type="ECO:0000313" key="5">
    <source>
        <dbReference type="Proteomes" id="UP000663828"/>
    </source>
</evidence>
<dbReference type="AlphaFoldDB" id="A0A816BYH0"/>
<sequence>MSSTAATVAATMHLSLCKIDPYLMRFSNSDRCFDYITHINQIETQIILIISCDSTNDLSYSLLKRCDESSRISAVHTFSLTQGTTIYSEVLSNTTKMHGPYTDISELCNQLKQLPYIKKKCAERKEIYRQTFWLDYLPVTASTENQCSSPIIDKTAVRQEADFMYCSFLREILLRIDSTEEEIITFCRQRCAGNEKDLDVIEEFELHYVAHNAVFWFTRDTFLFRILNKALRELDINSLYSLRYFIRDVHLQLENLHFEQLLSSSPETNTTSNQALPAEVYRGQLMDNNEFDKKIRHNIGGFLSVSSFLSTTPLKTLATVYAGDGTRTEHSQSVLFEIKIDQNVNKFPYANISGISMYEDAESEILFTMGAIFRILSVNFDTETKIWCIKLKLTGDEDEELMVLGEHLRNDIIDSSYPIASLAKLMVRMGQFRKAEQHYLTMLENADFVSEFRNYAYIYNNLGLIYMHLNEREKANTHFQKSVDVLLQHLSETDPLMGPIYNNLGENCREQGDFEKALAFYAKALNTYQLDVDALESNEIGTIHNNIGLIYLAQHRYSEALESYQKSLSIRDNILPANHPDMMMTYNNIATAFYELEDYVKATEFYSKVLFSQQHSLPYDHPDFGRTYNNLGTTCHKEGKFSEAIEWYEKSLENLLKFLPNDHPDIARYYNNIGTVYLDSGEYTRAAESYSKALEIREKFFLPTHPDLAITYHNLGSTYCEEDKFEEALEMYEKAVNIWMNDLANNQNAIANTYYGISLLYNRCGKYDKQVEFVDKTLKIQLNSKPLDYAKITRIYDTLGGAFMKQNKFKEAFDAYKNALDIRSNVLPLDHSDKARSYNHLAQACSGLGNNPDAIQYLDKALSIQLQLLPSSSVDLSDIYNTFGTVYFREKKFQEALNMYEKSFHIKLQVLPSNDLSFVALYDNFASLYDSLGDHNKHTEYLKKMLQIQIELFSPGHPTFANTYQKLGVAHYKQKKFKDALEWCFKALHLQQEVLPHDHIDIATTYNNLALVCIAGNDLERAIAGLEKALEIRLKSLPGDHPLLHETYGNLAVAYRDQRDYEKAEAAFKKSINIQLKQKLINHSKIADTYNGLSQVYHEQGHIDAAIECLEKALHIHEKCPSPNVEILSITYNRLGAALYLQSKFDNSLEMFEKGYEIDLKLNQTNHIRLIPSLDNISHVHCVLGNYDKAIDCLKQILTIYIHSLPPNHPNFTIIYIKFTELFFKQKKLKEALYYARQKYNTDLKSLSSDHYQLKNDINTVAVLEILLWYELRRNDSKL</sequence>
<dbReference type="Gene3D" id="3.90.176.10">
    <property type="entry name" value="Toxin ADP-ribosyltransferase, Chain A, domain 1"/>
    <property type="match status" value="1"/>
</dbReference>
<feature type="repeat" description="TPR" evidence="3">
    <location>
        <begin position="667"/>
        <end position="700"/>
    </location>
</feature>
<dbReference type="Pfam" id="PF13181">
    <property type="entry name" value="TPR_8"/>
    <property type="match status" value="1"/>
</dbReference>
<dbReference type="PANTHER" id="PTHR45641:SF1">
    <property type="entry name" value="AAA+ ATPASE DOMAIN-CONTAINING PROTEIN"/>
    <property type="match status" value="1"/>
</dbReference>
<dbReference type="PROSITE" id="PS50005">
    <property type="entry name" value="TPR"/>
    <property type="match status" value="11"/>
</dbReference>
<dbReference type="SUPFAM" id="SSF81901">
    <property type="entry name" value="HCP-like"/>
    <property type="match status" value="2"/>
</dbReference>
<reference evidence="4" key="1">
    <citation type="submission" date="2021-02" db="EMBL/GenBank/DDBJ databases">
        <authorList>
            <person name="Nowell W R."/>
        </authorList>
    </citation>
    <scope>NUCLEOTIDE SEQUENCE</scope>
</reference>
<keyword evidence="5" id="KW-1185">Reference proteome</keyword>
<evidence type="ECO:0000313" key="4">
    <source>
        <dbReference type="EMBL" id="CAF1614889.1"/>
    </source>
</evidence>
<dbReference type="Proteomes" id="UP000663828">
    <property type="component" value="Unassembled WGS sequence"/>
</dbReference>
<dbReference type="EMBL" id="CAJNOR010007310">
    <property type="protein sequence ID" value="CAF1614889.1"/>
    <property type="molecule type" value="Genomic_DNA"/>
</dbReference>
<evidence type="ECO:0000256" key="3">
    <source>
        <dbReference type="PROSITE-ProRule" id="PRU00339"/>
    </source>
</evidence>
<feature type="repeat" description="TPR" evidence="3">
    <location>
        <begin position="456"/>
        <end position="489"/>
    </location>
</feature>
<evidence type="ECO:0000256" key="1">
    <source>
        <dbReference type="ARBA" id="ARBA00022737"/>
    </source>
</evidence>
<feature type="repeat" description="TPR" evidence="3">
    <location>
        <begin position="1045"/>
        <end position="1078"/>
    </location>
</feature>
<dbReference type="PRINTS" id="PR00381">
    <property type="entry name" value="KINESINLIGHT"/>
</dbReference>
<name>A0A816BYH0_ADIRI</name>
<evidence type="ECO:0008006" key="6">
    <source>
        <dbReference type="Google" id="ProtNLM"/>
    </source>
</evidence>
<feature type="repeat" description="TPR" evidence="3">
    <location>
        <begin position="961"/>
        <end position="994"/>
    </location>
</feature>
<protein>
    <recommendedName>
        <fullName evidence="6">Nephrocystin-3</fullName>
    </recommendedName>
</protein>